<evidence type="ECO:0000313" key="1">
    <source>
        <dbReference type="EMBL" id="KAH7960939.1"/>
    </source>
</evidence>
<dbReference type="Proteomes" id="UP000821865">
    <property type="component" value="Chromosome 3"/>
</dbReference>
<organism evidence="1 2">
    <name type="scientific">Dermacentor silvarum</name>
    <name type="common">Tick</name>
    <dbReference type="NCBI Taxonomy" id="543639"/>
    <lineage>
        <taxon>Eukaryota</taxon>
        <taxon>Metazoa</taxon>
        <taxon>Ecdysozoa</taxon>
        <taxon>Arthropoda</taxon>
        <taxon>Chelicerata</taxon>
        <taxon>Arachnida</taxon>
        <taxon>Acari</taxon>
        <taxon>Parasitiformes</taxon>
        <taxon>Ixodida</taxon>
        <taxon>Ixodoidea</taxon>
        <taxon>Ixodidae</taxon>
        <taxon>Rhipicephalinae</taxon>
        <taxon>Dermacentor</taxon>
    </lineage>
</organism>
<keyword evidence="2" id="KW-1185">Reference proteome</keyword>
<comment type="caution">
    <text evidence="1">The sequence shown here is derived from an EMBL/GenBank/DDBJ whole genome shotgun (WGS) entry which is preliminary data.</text>
</comment>
<dbReference type="EMBL" id="CM023472">
    <property type="protein sequence ID" value="KAH7960939.1"/>
    <property type="molecule type" value="Genomic_DNA"/>
</dbReference>
<reference evidence="1" key="1">
    <citation type="submission" date="2020-05" db="EMBL/GenBank/DDBJ databases">
        <title>Large-scale comparative analyses of tick genomes elucidate their genetic diversity and vector capacities.</title>
        <authorList>
            <person name="Jia N."/>
            <person name="Wang J."/>
            <person name="Shi W."/>
            <person name="Du L."/>
            <person name="Sun Y."/>
            <person name="Zhan W."/>
            <person name="Jiang J."/>
            <person name="Wang Q."/>
            <person name="Zhang B."/>
            <person name="Ji P."/>
            <person name="Sakyi L.B."/>
            <person name="Cui X."/>
            <person name="Yuan T."/>
            <person name="Jiang B."/>
            <person name="Yang W."/>
            <person name="Lam T.T.-Y."/>
            <person name="Chang Q."/>
            <person name="Ding S."/>
            <person name="Wang X."/>
            <person name="Zhu J."/>
            <person name="Ruan X."/>
            <person name="Zhao L."/>
            <person name="Wei J."/>
            <person name="Que T."/>
            <person name="Du C."/>
            <person name="Cheng J."/>
            <person name="Dai P."/>
            <person name="Han X."/>
            <person name="Huang E."/>
            <person name="Gao Y."/>
            <person name="Liu J."/>
            <person name="Shao H."/>
            <person name="Ye R."/>
            <person name="Li L."/>
            <person name="Wei W."/>
            <person name="Wang X."/>
            <person name="Wang C."/>
            <person name="Yang T."/>
            <person name="Huo Q."/>
            <person name="Li W."/>
            <person name="Guo W."/>
            <person name="Chen H."/>
            <person name="Zhou L."/>
            <person name="Ni X."/>
            <person name="Tian J."/>
            <person name="Zhou Y."/>
            <person name="Sheng Y."/>
            <person name="Liu T."/>
            <person name="Pan Y."/>
            <person name="Xia L."/>
            <person name="Li J."/>
            <person name="Zhao F."/>
            <person name="Cao W."/>
        </authorList>
    </citation>
    <scope>NUCLEOTIDE SEQUENCE</scope>
    <source>
        <strain evidence="1">Dsil-2018</strain>
    </source>
</reference>
<accession>A0ACB8D982</accession>
<evidence type="ECO:0000313" key="2">
    <source>
        <dbReference type="Proteomes" id="UP000821865"/>
    </source>
</evidence>
<name>A0ACB8D982_DERSI</name>
<protein>
    <submittedName>
        <fullName evidence="1">Uncharacterized protein</fullName>
    </submittedName>
</protein>
<proteinExistence type="predicted"/>
<sequence length="257" mass="29119">MRLCCVPKCSSSLRRSVQGVSFHEIPSDSSLRDQWLRAISRKDWGPASNPVVCSLHFLTADFRKDCKKRLLKPGAVPSVFDDPESCTAHAEATEAAKQGANTHNQSPEQPPYSEDLLQRSSPLPLGQQDQSNACGTQVDVVPGKPEPKENRNEATSEELARFRGGQRRRKVCAKRSWQTQTTAIPSSSTLFIERKRWRERERSLKAKNDRLRQTIDAYKQELEKLKEECHVRTFHEVASDAEKGILKARILLDQVKN</sequence>
<gene>
    <name evidence="1" type="ORF">HPB49_025206</name>
</gene>